<keyword evidence="3 8" id="KW-1133">Transmembrane helix</keyword>
<keyword evidence="7" id="KW-0807">Transducer</keyword>
<dbReference type="SUPFAM" id="SSF81321">
    <property type="entry name" value="Family A G protein-coupled receptor-like"/>
    <property type="match status" value="1"/>
</dbReference>
<feature type="transmembrane region" description="Helical" evidence="8">
    <location>
        <begin position="141"/>
        <end position="162"/>
    </location>
</feature>
<dbReference type="AlphaFoldDB" id="A0A2T7PWQ8"/>
<feature type="domain" description="G-protein coupled receptors family 1 profile" evidence="9">
    <location>
        <begin position="93"/>
        <end position="151"/>
    </location>
</feature>
<comment type="subcellular location">
    <subcellularLocation>
        <location evidence="1">Membrane</location>
        <topology evidence="1">Multi-pass membrane protein</topology>
    </subcellularLocation>
</comment>
<sequence>MQIGKVDLMVDPSSGGGQRGRLGDRDTSSSLTFGLALTVMDMHSNDSTDSYPPPSLDDMSHVNYPKEIVIKPLWEIVLKTLFYIPVITLAILGNILVIIVVARNKRMRTTTNYYIVNLAVADCLVALTCSWVHLLDDLMPGWVLGAFFCKFNTFSQGGCGWMRKQRMDSNSKRADLKSFGP</sequence>
<dbReference type="Gene3D" id="1.20.1070.10">
    <property type="entry name" value="Rhodopsin 7-helix transmembrane proteins"/>
    <property type="match status" value="1"/>
</dbReference>
<dbReference type="OrthoDB" id="5975505at2759"/>
<evidence type="ECO:0000256" key="1">
    <source>
        <dbReference type="ARBA" id="ARBA00004141"/>
    </source>
</evidence>
<evidence type="ECO:0000313" key="11">
    <source>
        <dbReference type="Proteomes" id="UP000245119"/>
    </source>
</evidence>
<evidence type="ECO:0000256" key="4">
    <source>
        <dbReference type="ARBA" id="ARBA00023040"/>
    </source>
</evidence>
<feature type="transmembrane region" description="Helical" evidence="8">
    <location>
        <begin position="81"/>
        <end position="102"/>
    </location>
</feature>
<evidence type="ECO:0000256" key="3">
    <source>
        <dbReference type="ARBA" id="ARBA00022989"/>
    </source>
</evidence>
<keyword evidence="6" id="KW-0675">Receptor</keyword>
<keyword evidence="4" id="KW-0297">G-protein coupled receptor</keyword>
<dbReference type="STRING" id="400727.A0A2T7PWQ8"/>
<comment type="caution">
    <text evidence="10">The sequence shown here is derived from an EMBL/GenBank/DDBJ whole genome shotgun (WGS) entry which is preliminary data.</text>
</comment>
<name>A0A2T7PWQ8_POMCA</name>
<evidence type="ECO:0000256" key="7">
    <source>
        <dbReference type="ARBA" id="ARBA00023224"/>
    </source>
</evidence>
<dbReference type="PRINTS" id="PR00237">
    <property type="entry name" value="GPCRRHODOPSN"/>
</dbReference>
<reference evidence="10 11" key="1">
    <citation type="submission" date="2018-04" db="EMBL/GenBank/DDBJ databases">
        <title>The genome of golden apple snail Pomacea canaliculata provides insight into stress tolerance and invasive adaptation.</title>
        <authorList>
            <person name="Liu C."/>
            <person name="Liu B."/>
            <person name="Ren Y."/>
            <person name="Zhang Y."/>
            <person name="Wang H."/>
            <person name="Li S."/>
            <person name="Jiang F."/>
            <person name="Yin L."/>
            <person name="Zhang G."/>
            <person name="Qian W."/>
            <person name="Fan W."/>
        </authorList>
    </citation>
    <scope>NUCLEOTIDE SEQUENCE [LARGE SCALE GENOMIC DNA]</scope>
    <source>
        <strain evidence="10">SZHN2017</strain>
        <tissue evidence="10">Muscle</tissue>
    </source>
</reference>
<dbReference type="InterPro" id="IPR000276">
    <property type="entry name" value="GPCR_Rhodpsn"/>
</dbReference>
<dbReference type="Proteomes" id="UP000245119">
    <property type="component" value="Linkage Group LG1"/>
</dbReference>
<dbReference type="Pfam" id="PF00001">
    <property type="entry name" value="7tm_1"/>
    <property type="match status" value="1"/>
</dbReference>
<evidence type="ECO:0000256" key="2">
    <source>
        <dbReference type="ARBA" id="ARBA00022692"/>
    </source>
</evidence>
<proteinExistence type="predicted"/>
<evidence type="ECO:0000256" key="5">
    <source>
        <dbReference type="ARBA" id="ARBA00023136"/>
    </source>
</evidence>
<dbReference type="PANTHER" id="PTHR45695">
    <property type="entry name" value="LEUCOKININ RECEPTOR-RELATED"/>
    <property type="match status" value="1"/>
</dbReference>
<dbReference type="PROSITE" id="PS50262">
    <property type="entry name" value="G_PROTEIN_RECEP_F1_2"/>
    <property type="match status" value="1"/>
</dbReference>
<organism evidence="10 11">
    <name type="scientific">Pomacea canaliculata</name>
    <name type="common">Golden apple snail</name>
    <dbReference type="NCBI Taxonomy" id="400727"/>
    <lineage>
        <taxon>Eukaryota</taxon>
        <taxon>Metazoa</taxon>
        <taxon>Spiralia</taxon>
        <taxon>Lophotrochozoa</taxon>
        <taxon>Mollusca</taxon>
        <taxon>Gastropoda</taxon>
        <taxon>Caenogastropoda</taxon>
        <taxon>Architaenioglossa</taxon>
        <taxon>Ampullarioidea</taxon>
        <taxon>Ampullariidae</taxon>
        <taxon>Pomacea</taxon>
    </lineage>
</organism>
<dbReference type="PANTHER" id="PTHR45695:SF28">
    <property type="entry name" value="G-PROTEIN COUPLED RECEPTORS FAMILY 1 PROFILE DOMAIN-CONTAINING PROTEIN"/>
    <property type="match status" value="1"/>
</dbReference>
<dbReference type="EMBL" id="PZQS01000001">
    <property type="protein sequence ID" value="PVD37853.1"/>
    <property type="molecule type" value="Genomic_DNA"/>
</dbReference>
<feature type="transmembrane region" description="Helical" evidence="8">
    <location>
        <begin position="114"/>
        <end position="135"/>
    </location>
</feature>
<accession>A0A2T7PWQ8</accession>
<evidence type="ECO:0000259" key="9">
    <source>
        <dbReference type="PROSITE" id="PS50262"/>
    </source>
</evidence>
<dbReference type="GO" id="GO:0004930">
    <property type="term" value="F:G protein-coupled receptor activity"/>
    <property type="evidence" value="ECO:0007669"/>
    <property type="project" value="UniProtKB-KW"/>
</dbReference>
<protein>
    <recommendedName>
        <fullName evidence="9">G-protein coupled receptors family 1 profile domain-containing protein</fullName>
    </recommendedName>
</protein>
<dbReference type="InterPro" id="IPR017452">
    <property type="entry name" value="GPCR_Rhodpsn_7TM"/>
</dbReference>
<keyword evidence="2 8" id="KW-0812">Transmembrane</keyword>
<keyword evidence="11" id="KW-1185">Reference proteome</keyword>
<gene>
    <name evidence="10" type="ORF">C0Q70_00455</name>
</gene>
<evidence type="ECO:0000256" key="6">
    <source>
        <dbReference type="ARBA" id="ARBA00023170"/>
    </source>
</evidence>
<evidence type="ECO:0000256" key="8">
    <source>
        <dbReference type="SAM" id="Phobius"/>
    </source>
</evidence>
<keyword evidence="5 8" id="KW-0472">Membrane</keyword>
<evidence type="ECO:0000313" key="10">
    <source>
        <dbReference type="EMBL" id="PVD37853.1"/>
    </source>
</evidence>
<dbReference type="GO" id="GO:0005886">
    <property type="term" value="C:plasma membrane"/>
    <property type="evidence" value="ECO:0007669"/>
    <property type="project" value="TreeGrafter"/>
</dbReference>